<dbReference type="EMBL" id="CM003375">
    <property type="protein sequence ID" value="KOM43431.1"/>
    <property type="molecule type" value="Genomic_DNA"/>
</dbReference>
<protein>
    <submittedName>
        <fullName evidence="2">Uncharacterized protein</fullName>
    </submittedName>
</protein>
<evidence type="ECO:0000256" key="1">
    <source>
        <dbReference type="SAM" id="MobiDB-lite"/>
    </source>
</evidence>
<gene>
    <name evidence="2" type="ORF">LR48_Vigan05g103500</name>
</gene>
<dbReference type="AlphaFoldDB" id="A0A0L9UL60"/>
<name>A0A0L9UL60_PHAAN</name>
<accession>A0A0L9UL60</accession>
<proteinExistence type="predicted"/>
<organism evidence="2 3">
    <name type="scientific">Phaseolus angularis</name>
    <name type="common">Azuki bean</name>
    <name type="synonym">Vigna angularis</name>
    <dbReference type="NCBI Taxonomy" id="3914"/>
    <lineage>
        <taxon>Eukaryota</taxon>
        <taxon>Viridiplantae</taxon>
        <taxon>Streptophyta</taxon>
        <taxon>Embryophyta</taxon>
        <taxon>Tracheophyta</taxon>
        <taxon>Spermatophyta</taxon>
        <taxon>Magnoliopsida</taxon>
        <taxon>eudicotyledons</taxon>
        <taxon>Gunneridae</taxon>
        <taxon>Pentapetalae</taxon>
        <taxon>rosids</taxon>
        <taxon>fabids</taxon>
        <taxon>Fabales</taxon>
        <taxon>Fabaceae</taxon>
        <taxon>Papilionoideae</taxon>
        <taxon>50 kb inversion clade</taxon>
        <taxon>NPAAA clade</taxon>
        <taxon>indigoferoid/millettioid clade</taxon>
        <taxon>Phaseoleae</taxon>
        <taxon>Vigna</taxon>
    </lineage>
</organism>
<sequence length="121" mass="13315">MALSGNYHSAISAILLFDAQLQFCPSTVTTGLQSAAQRISTVPSSLTKKCLRLVEEGMGILRKKLTCIWLQKLCSVVWREEQAQASRAGAAETPAMEEEDEDDNFEDAKEGEQKDSDDNMS</sequence>
<evidence type="ECO:0000313" key="3">
    <source>
        <dbReference type="Proteomes" id="UP000053144"/>
    </source>
</evidence>
<feature type="region of interest" description="Disordered" evidence="1">
    <location>
        <begin position="85"/>
        <end position="121"/>
    </location>
</feature>
<feature type="compositionally biased region" description="Acidic residues" evidence="1">
    <location>
        <begin position="95"/>
        <end position="105"/>
    </location>
</feature>
<reference evidence="3" key="1">
    <citation type="journal article" date="2015" name="Proc. Natl. Acad. Sci. U.S.A.">
        <title>Genome sequencing of adzuki bean (Vigna angularis) provides insight into high starch and low fat accumulation and domestication.</title>
        <authorList>
            <person name="Yang K."/>
            <person name="Tian Z."/>
            <person name="Chen C."/>
            <person name="Luo L."/>
            <person name="Zhao B."/>
            <person name="Wang Z."/>
            <person name="Yu L."/>
            <person name="Li Y."/>
            <person name="Sun Y."/>
            <person name="Li W."/>
            <person name="Chen Y."/>
            <person name="Li Y."/>
            <person name="Zhang Y."/>
            <person name="Ai D."/>
            <person name="Zhao J."/>
            <person name="Shang C."/>
            <person name="Ma Y."/>
            <person name="Wu B."/>
            <person name="Wang M."/>
            <person name="Gao L."/>
            <person name="Sun D."/>
            <person name="Zhang P."/>
            <person name="Guo F."/>
            <person name="Wang W."/>
            <person name="Li Y."/>
            <person name="Wang J."/>
            <person name="Varshney R.K."/>
            <person name="Wang J."/>
            <person name="Ling H.Q."/>
            <person name="Wan P."/>
        </authorList>
    </citation>
    <scope>NUCLEOTIDE SEQUENCE</scope>
    <source>
        <strain evidence="3">cv. Jingnong 6</strain>
    </source>
</reference>
<dbReference type="Proteomes" id="UP000053144">
    <property type="component" value="Chromosome 5"/>
</dbReference>
<evidence type="ECO:0000313" key="2">
    <source>
        <dbReference type="EMBL" id="KOM43431.1"/>
    </source>
</evidence>
<feature type="compositionally biased region" description="Basic and acidic residues" evidence="1">
    <location>
        <begin position="106"/>
        <end position="121"/>
    </location>
</feature>
<dbReference type="Gramene" id="KOM43431">
    <property type="protein sequence ID" value="KOM43431"/>
    <property type="gene ID" value="LR48_Vigan05g103500"/>
</dbReference>